<dbReference type="AlphaFoldDB" id="A0A5S6QJC8"/>
<accession>A0A5S6QJC8</accession>
<evidence type="ECO:0000313" key="2">
    <source>
        <dbReference type="WBParaSite" id="TMUE_2000007280.1"/>
    </source>
</evidence>
<evidence type="ECO:0000313" key="1">
    <source>
        <dbReference type="Proteomes" id="UP000046395"/>
    </source>
</evidence>
<dbReference type="PANTHER" id="PTHR45913">
    <property type="entry name" value="EPM2A-INTERACTING PROTEIN 1"/>
    <property type="match status" value="1"/>
</dbReference>
<dbReference type="PANTHER" id="PTHR45913:SF19">
    <property type="entry name" value="LOW QUALITY PROTEIN: ZINC FINGER BED DOMAIN-CONTAINING PROTEIN 5-LIKE"/>
    <property type="match status" value="1"/>
</dbReference>
<proteinExistence type="predicted"/>
<protein>
    <submittedName>
        <fullName evidence="2">BEN domain-containing protein</fullName>
    </submittedName>
</protein>
<sequence>MNLQQQGDELNLVKTKSVIAAFISKLVLFKQNLGHGHLYQFPNLIRLRDNGDVNDDDKSVYCNHLTMLHTDMCERYADILSMTIPAWILDPFSSVGGADIFLQEELIELQANEELKPKLKDGMEASSSEVLKNESQVASPACSASGYFLKIDSQHQLGIANSSSSPSRVHSNVMWQLCSAEPNEGQDQHLQRDGTRYPVPQTTCELPQPLLSILLTSIQQMQSRLDGRFDMLERRLLNIERVLSSIQKQQVIVAKKRKRCSSPVSFVETKQFIESPGSFNGNVPNSLSCLGQSIHGGMPSTSAQNEGMVVSSCSSKTLSEFMKSAQMNSIPPLQGQCVVSDGGFVLSNVIDDQGGCYSFKFPSSLVEKMLKDNPPEPTGWSASKALVTLLDYIYHPLELAMRRLPALPASSSLSSNLQGRQKSELFVGTQYEDGIEFSPDRLLPCCKLIEHYYQGWRYKAFERNHAFREIVHKKCRTRRRDLKQYLQQCGKTKEQVLDLIIKGVDLPPRDFLIK</sequence>
<keyword evidence="1" id="KW-1185">Reference proteome</keyword>
<organism evidence="1 2">
    <name type="scientific">Trichuris muris</name>
    <name type="common">Mouse whipworm</name>
    <dbReference type="NCBI Taxonomy" id="70415"/>
    <lineage>
        <taxon>Eukaryota</taxon>
        <taxon>Metazoa</taxon>
        <taxon>Ecdysozoa</taxon>
        <taxon>Nematoda</taxon>
        <taxon>Enoplea</taxon>
        <taxon>Dorylaimia</taxon>
        <taxon>Trichinellida</taxon>
        <taxon>Trichuridae</taxon>
        <taxon>Trichuris</taxon>
    </lineage>
</organism>
<reference evidence="2" key="1">
    <citation type="submission" date="2019-12" db="UniProtKB">
        <authorList>
            <consortium name="WormBaseParasite"/>
        </authorList>
    </citation>
    <scope>IDENTIFICATION</scope>
</reference>
<dbReference type="STRING" id="70415.A0A5S6QJC8"/>
<name>A0A5S6QJC8_TRIMR</name>
<dbReference type="WBParaSite" id="TMUE_2000007280.1">
    <property type="protein sequence ID" value="TMUE_2000007280.1"/>
    <property type="gene ID" value="WBGene00290648"/>
</dbReference>
<dbReference type="Proteomes" id="UP000046395">
    <property type="component" value="Unassembled WGS sequence"/>
</dbReference>